<keyword evidence="2" id="KW-1185">Reference proteome</keyword>
<comment type="caution">
    <text evidence="1">The sequence shown here is derived from an EMBL/GenBank/DDBJ whole genome shotgun (WGS) entry which is preliminary data.</text>
</comment>
<name>M2A887_9BACT</name>
<reference evidence="1" key="2">
    <citation type="journal article" date="2013" name="Mar. Genomics">
        <title>Expression of sulfatases in Rhodopirellula baltica and the diversity of sulfatases in the genus Rhodopirellula.</title>
        <authorList>
            <person name="Wegner C.E."/>
            <person name="Richter-Heitmann T."/>
            <person name="Klindworth A."/>
            <person name="Klockow C."/>
            <person name="Richter M."/>
            <person name="Achstetter T."/>
            <person name="Glockner F.O."/>
            <person name="Harder J."/>
        </authorList>
    </citation>
    <scope>NUCLEOTIDE SEQUENCE [LARGE SCALE GENOMIC DNA]</scope>
    <source>
        <strain evidence="1">6C</strain>
    </source>
</reference>
<evidence type="ECO:0000313" key="2">
    <source>
        <dbReference type="Proteomes" id="UP000011529"/>
    </source>
</evidence>
<dbReference type="EMBL" id="ANMO01000076">
    <property type="protein sequence ID" value="EMB17936.1"/>
    <property type="molecule type" value="Genomic_DNA"/>
</dbReference>
<proteinExistence type="predicted"/>
<protein>
    <submittedName>
        <fullName evidence="1">Uncharacterized protein</fullName>
    </submittedName>
</protein>
<reference evidence="1" key="1">
    <citation type="submission" date="2012-11" db="EMBL/GenBank/DDBJ databases">
        <title>Permanent draft genomes of Rhodopirellula europaea strain SH398 and 6C.</title>
        <authorList>
            <person name="Richter M."/>
            <person name="Richter-Heitmann T."/>
            <person name="Frank C."/>
            <person name="Harder J."/>
            <person name="Glockner F.O."/>
        </authorList>
    </citation>
    <scope>NUCLEOTIDE SEQUENCE</scope>
    <source>
        <strain evidence="1">6C</strain>
    </source>
</reference>
<dbReference type="AlphaFoldDB" id="M2A887"/>
<gene>
    <name evidence="1" type="ORF">RE6C_01333</name>
</gene>
<sequence>MVTIDGKPTRLLSNGESITAPFQTYFSGTTNTKADAYVDLGDLVGADNESVIHADAKVRIYTSNDQVIKQSVSGAFERGGWHGTWFILEALAPHA</sequence>
<dbReference type="PATRIC" id="fig|1263867.3.peg.1411"/>
<evidence type="ECO:0000313" key="1">
    <source>
        <dbReference type="EMBL" id="EMB17936.1"/>
    </source>
</evidence>
<accession>M2A887</accession>
<organism evidence="1 2">
    <name type="scientific">Rhodopirellula europaea 6C</name>
    <dbReference type="NCBI Taxonomy" id="1263867"/>
    <lineage>
        <taxon>Bacteria</taxon>
        <taxon>Pseudomonadati</taxon>
        <taxon>Planctomycetota</taxon>
        <taxon>Planctomycetia</taxon>
        <taxon>Pirellulales</taxon>
        <taxon>Pirellulaceae</taxon>
        <taxon>Rhodopirellula</taxon>
    </lineage>
</organism>
<dbReference type="Proteomes" id="UP000011529">
    <property type="component" value="Unassembled WGS sequence"/>
</dbReference>